<organism evidence="1 2">
    <name type="scientific">Halomonas litopenaei</name>
    <dbReference type="NCBI Taxonomy" id="2109328"/>
    <lineage>
        <taxon>Bacteria</taxon>
        <taxon>Pseudomonadati</taxon>
        <taxon>Pseudomonadota</taxon>
        <taxon>Gammaproteobacteria</taxon>
        <taxon>Oceanospirillales</taxon>
        <taxon>Halomonadaceae</taxon>
        <taxon>Halomonas</taxon>
    </lineage>
</organism>
<comment type="caution">
    <text evidence="1">The sequence shown here is derived from an EMBL/GenBank/DDBJ whole genome shotgun (WGS) entry which is preliminary data.</text>
</comment>
<evidence type="ECO:0000313" key="2">
    <source>
        <dbReference type="Proteomes" id="UP000241895"/>
    </source>
</evidence>
<dbReference type="Pfam" id="PF20343">
    <property type="entry name" value="DUF6638"/>
    <property type="match status" value="1"/>
</dbReference>
<dbReference type="InterPro" id="IPR046578">
    <property type="entry name" value="DUF6638"/>
</dbReference>
<keyword evidence="2" id="KW-1185">Reference proteome</keyword>
<name>A0ABX5IZ42_9GAMM</name>
<dbReference type="EMBL" id="PXNS01000001">
    <property type="protein sequence ID" value="PTL95867.1"/>
    <property type="molecule type" value="Genomic_DNA"/>
</dbReference>
<sequence>MAEGDPMQRLIESGLMYSNLFHVDSPVLVDRYNRALEHLTGATTQLSEFHVDVSGYSPEVGSELGDHQYLNHGGVNRQFILLSNEQGRCPLLNAHFSTSRQILNRFIRENERQLFALTATDAIAGELENSVFSVESPRDLFDIRQIRVVADTTNGTIAKAGHLARLVDRFHDEKDGWFNEQLINEMIEVARCTGDVTRNPVQLQHAVFEQRNFWTSLFGGLYIFQDMEKPSVVVREEKYRRQLPSALVMLLDDRRDVARFLSDNELVETVVKFPGDEGVAVLRRKLDLMLGLELAKKSVDSTGHAGSRLRRLAARNGVSLPMEYEGLASIVRWAEAGGTRPKVGISHPAYFATLRAADTPVKDLVNMLLAELVPNDVLQLYICHKDEFYRRYRSWPREVRDFSVDAIVREYISDKDSARAMLFGSNKE</sequence>
<protein>
    <submittedName>
        <fullName evidence="1">Uncharacterized protein</fullName>
    </submittedName>
</protein>
<proteinExistence type="predicted"/>
<gene>
    <name evidence="1" type="ORF">C6W88_00155</name>
</gene>
<accession>A0ABX5IZ42</accession>
<dbReference type="Proteomes" id="UP000241895">
    <property type="component" value="Unassembled WGS sequence"/>
</dbReference>
<reference evidence="1 2" key="1">
    <citation type="submission" date="2018-03" db="EMBL/GenBank/DDBJ databases">
        <authorList>
            <person name="Zhou J."/>
            <person name="Li X."/>
            <person name="Xue M."/>
            <person name="Yin J."/>
        </authorList>
    </citation>
    <scope>NUCLEOTIDE SEQUENCE [LARGE SCALE GENOMIC DNA]</scope>
    <source>
        <strain evidence="1 2">SYSU ZJ2214</strain>
    </source>
</reference>
<evidence type="ECO:0000313" key="1">
    <source>
        <dbReference type="EMBL" id="PTL95867.1"/>
    </source>
</evidence>